<keyword evidence="4" id="KW-1185">Reference proteome</keyword>
<dbReference type="GO" id="GO:0007030">
    <property type="term" value="P:Golgi organization"/>
    <property type="evidence" value="ECO:0007669"/>
    <property type="project" value="TreeGrafter"/>
</dbReference>
<dbReference type="GO" id="GO:0000045">
    <property type="term" value="P:autophagosome assembly"/>
    <property type="evidence" value="ECO:0007669"/>
    <property type="project" value="TreeGrafter"/>
</dbReference>
<feature type="region of interest" description="Disordered" evidence="1">
    <location>
        <begin position="1"/>
        <end position="36"/>
    </location>
</feature>
<dbReference type="GO" id="GO:0043130">
    <property type="term" value="F:ubiquitin binding"/>
    <property type="evidence" value="ECO:0007669"/>
    <property type="project" value="TreeGrafter"/>
</dbReference>
<dbReference type="GO" id="GO:0005634">
    <property type="term" value="C:nucleus"/>
    <property type="evidence" value="ECO:0007669"/>
    <property type="project" value="TreeGrafter"/>
</dbReference>
<dbReference type="PANTHER" id="PTHR23333">
    <property type="entry name" value="UBX DOMAIN CONTAINING PROTEIN"/>
    <property type="match status" value="1"/>
</dbReference>
<gene>
    <name evidence="3" type="ORF">B0H17DRAFT_1210054</name>
</gene>
<dbReference type="AlphaFoldDB" id="A0AAD7CWY5"/>
<name>A0AAD7CWY5_MYCRO</name>
<accession>A0AAD7CWY5</accession>
<evidence type="ECO:0000259" key="2">
    <source>
        <dbReference type="PROSITE" id="PS51399"/>
    </source>
</evidence>
<evidence type="ECO:0000256" key="1">
    <source>
        <dbReference type="SAM" id="MobiDB-lite"/>
    </source>
</evidence>
<dbReference type="GO" id="GO:0061025">
    <property type="term" value="P:membrane fusion"/>
    <property type="evidence" value="ECO:0007669"/>
    <property type="project" value="TreeGrafter"/>
</dbReference>
<evidence type="ECO:0000313" key="3">
    <source>
        <dbReference type="EMBL" id="KAJ7668203.1"/>
    </source>
</evidence>
<comment type="caution">
    <text evidence="3">The sequence shown here is derived from an EMBL/GenBank/DDBJ whole genome shotgun (WGS) entry which is preliminary data.</text>
</comment>
<dbReference type="Proteomes" id="UP001221757">
    <property type="component" value="Unassembled WGS sequence"/>
</dbReference>
<dbReference type="SMART" id="SM00553">
    <property type="entry name" value="SEP"/>
    <property type="match status" value="1"/>
</dbReference>
<sequence>MTSKNSGNVPMEERRTGVSLPPPASNSESAPPYTELGATPAVRQFTFWRDGFSFGDGPLLRYDDPNNVTILEGINSGTVSPALLGVRRGQAVDLIVTQRTHEDYAAPRDIRQLPTTDIGTDAPSSSSSGGPIHTESEALREALLIKAAANK</sequence>
<dbReference type="SUPFAM" id="SSF102848">
    <property type="entry name" value="NSFL1 (p97 ATPase) cofactor p47, SEP domain"/>
    <property type="match status" value="1"/>
</dbReference>
<dbReference type="GO" id="GO:0031468">
    <property type="term" value="P:nuclear membrane reassembly"/>
    <property type="evidence" value="ECO:0007669"/>
    <property type="project" value="TreeGrafter"/>
</dbReference>
<feature type="domain" description="SEP" evidence="2">
    <location>
        <begin position="40"/>
        <end position="105"/>
    </location>
</feature>
<organism evidence="3 4">
    <name type="scientific">Mycena rosella</name>
    <name type="common">Pink bonnet</name>
    <name type="synonym">Agaricus rosellus</name>
    <dbReference type="NCBI Taxonomy" id="1033263"/>
    <lineage>
        <taxon>Eukaryota</taxon>
        <taxon>Fungi</taxon>
        <taxon>Dikarya</taxon>
        <taxon>Basidiomycota</taxon>
        <taxon>Agaricomycotina</taxon>
        <taxon>Agaricomycetes</taxon>
        <taxon>Agaricomycetidae</taxon>
        <taxon>Agaricales</taxon>
        <taxon>Marasmiineae</taxon>
        <taxon>Mycenaceae</taxon>
        <taxon>Mycena</taxon>
    </lineage>
</organism>
<protein>
    <submittedName>
        <fullName evidence="3">SEP domain-containing protein</fullName>
    </submittedName>
</protein>
<dbReference type="GO" id="GO:0043161">
    <property type="term" value="P:proteasome-mediated ubiquitin-dependent protein catabolic process"/>
    <property type="evidence" value="ECO:0007669"/>
    <property type="project" value="TreeGrafter"/>
</dbReference>
<feature type="region of interest" description="Disordered" evidence="1">
    <location>
        <begin position="105"/>
        <end position="133"/>
    </location>
</feature>
<reference evidence="3" key="1">
    <citation type="submission" date="2023-03" db="EMBL/GenBank/DDBJ databases">
        <title>Massive genome expansion in bonnet fungi (Mycena s.s.) driven by repeated elements and novel gene families across ecological guilds.</title>
        <authorList>
            <consortium name="Lawrence Berkeley National Laboratory"/>
            <person name="Harder C.B."/>
            <person name="Miyauchi S."/>
            <person name="Viragh M."/>
            <person name="Kuo A."/>
            <person name="Thoen E."/>
            <person name="Andreopoulos B."/>
            <person name="Lu D."/>
            <person name="Skrede I."/>
            <person name="Drula E."/>
            <person name="Henrissat B."/>
            <person name="Morin E."/>
            <person name="Kohler A."/>
            <person name="Barry K."/>
            <person name="LaButti K."/>
            <person name="Morin E."/>
            <person name="Salamov A."/>
            <person name="Lipzen A."/>
            <person name="Mereny Z."/>
            <person name="Hegedus B."/>
            <person name="Baldrian P."/>
            <person name="Stursova M."/>
            <person name="Weitz H."/>
            <person name="Taylor A."/>
            <person name="Grigoriev I.V."/>
            <person name="Nagy L.G."/>
            <person name="Martin F."/>
            <person name="Kauserud H."/>
        </authorList>
    </citation>
    <scope>NUCLEOTIDE SEQUENCE</scope>
    <source>
        <strain evidence="3">CBHHK067</strain>
    </source>
</reference>
<dbReference type="GO" id="GO:0005829">
    <property type="term" value="C:cytosol"/>
    <property type="evidence" value="ECO:0007669"/>
    <property type="project" value="TreeGrafter"/>
</dbReference>
<dbReference type="PANTHER" id="PTHR23333:SF20">
    <property type="entry name" value="NSFL1 COFACTOR P47"/>
    <property type="match status" value="1"/>
</dbReference>
<dbReference type="InterPro" id="IPR012989">
    <property type="entry name" value="SEP_domain"/>
</dbReference>
<dbReference type="Gene3D" id="3.30.420.210">
    <property type="entry name" value="SEP domain"/>
    <property type="match status" value="1"/>
</dbReference>
<dbReference type="Pfam" id="PF08059">
    <property type="entry name" value="SEP"/>
    <property type="match status" value="1"/>
</dbReference>
<dbReference type="PROSITE" id="PS51399">
    <property type="entry name" value="SEP"/>
    <property type="match status" value="1"/>
</dbReference>
<proteinExistence type="predicted"/>
<dbReference type="InterPro" id="IPR036241">
    <property type="entry name" value="NSFL1C_SEP_dom_sf"/>
</dbReference>
<evidence type="ECO:0000313" key="4">
    <source>
        <dbReference type="Proteomes" id="UP001221757"/>
    </source>
</evidence>
<dbReference type="EMBL" id="JARKIE010000196">
    <property type="protein sequence ID" value="KAJ7668203.1"/>
    <property type="molecule type" value="Genomic_DNA"/>
</dbReference>
<dbReference type="FunFam" id="3.30.420.210:FF:000002">
    <property type="entry name" value="UBX domain-containing protein 1"/>
    <property type="match status" value="1"/>
</dbReference>
<feature type="compositionally biased region" description="Polar residues" evidence="1">
    <location>
        <begin position="113"/>
        <end position="129"/>
    </location>
</feature>